<dbReference type="AlphaFoldDB" id="F6FQI1"/>
<dbReference type="RefSeq" id="WP_013839268.1">
    <property type="nucleotide sequence ID" value="NC_015588.1"/>
</dbReference>
<dbReference type="HOGENOM" id="CLU_087298_1_0_11"/>
<organism evidence="3">
    <name type="scientific">Isoptericola variabilis (strain 225)</name>
    <dbReference type="NCBI Taxonomy" id="743718"/>
    <lineage>
        <taxon>Bacteria</taxon>
        <taxon>Bacillati</taxon>
        <taxon>Actinomycetota</taxon>
        <taxon>Actinomycetes</taxon>
        <taxon>Micrococcales</taxon>
        <taxon>Promicromonosporaceae</taxon>
        <taxon>Isoptericola</taxon>
    </lineage>
</organism>
<evidence type="ECO:0000313" key="2">
    <source>
        <dbReference type="EMBL" id="AEG44877.1"/>
    </source>
</evidence>
<dbReference type="EMBL" id="CP002810">
    <property type="protein sequence ID" value="AEG44877.1"/>
    <property type="molecule type" value="Genomic_DNA"/>
</dbReference>
<dbReference type="eggNOG" id="COG5516">
    <property type="taxonomic scope" value="Bacteria"/>
</dbReference>
<protein>
    <recommendedName>
        <fullName evidence="1">Zinc finger CGNR domain-containing protein</fullName>
    </recommendedName>
</protein>
<dbReference type="STRING" id="743718.Isova_2154"/>
<keyword evidence="3" id="KW-1185">Reference proteome</keyword>
<accession>F6FQI1</accession>
<dbReference type="Gene3D" id="1.10.3300.10">
    <property type="entry name" value="Jann2411-like domain"/>
    <property type="match status" value="1"/>
</dbReference>
<reference evidence="2 3" key="1">
    <citation type="submission" date="2011-05" db="EMBL/GenBank/DDBJ databases">
        <title>Complete sequence of Isoptericola variabilis 225.</title>
        <authorList>
            <consortium name="US DOE Joint Genome Institute"/>
            <person name="Lucas S."/>
            <person name="Han J."/>
            <person name="Lapidus A."/>
            <person name="Cheng J.-F."/>
            <person name="Goodwin L."/>
            <person name="Pitluck S."/>
            <person name="Peters L."/>
            <person name="Mikhailova N."/>
            <person name="Zeytun A."/>
            <person name="Han C."/>
            <person name="Tapia R."/>
            <person name="Land M."/>
            <person name="Hauser L."/>
            <person name="Kyrpides N."/>
            <person name="Ivanova N."/>
            <person name="Pagani I."/>
            <person name="Siebers A."/>
            <person name="Allgaier M."/>
            <person name="Thelen M."/>
            <person name="Hugenholtz P."/>
            <person name="Gladden J."/>
            <person name="Woyke T."/>
        </authorList>
    </citation>
    <scope>NUCLEOTIDE SEQUENCE [LARGE SCALE GENOMIC DNA]</scope>
    <source>
        <strain evidence="3">225</strain>
    </source>
</reference>
<dbReference type="InterPro" id="IPR010852">
    <property type="entry name" value="ABATE"/>
</dbReference>
<evidence type="ECO:0000313" key="3">
    <source>
        <dbReference type="Proteomes" id="UP000009236"/>
    </source>
</evidence>
<evidence type="ECO:0000259" key="1">
    <source>
        <dbReference type="Pfam" id="PF11706"/>
    </source>
</evidence>
<dbReference type="PANTHER" id="PTHR35525">
    <property type="entry name" value="BLL6575 PROTEIN"/>
    <property type="match status" value="1"/>
</dbReference>
<dbReference type="PANTHER" id="PTHR35525:SF3">
    <property type="entry name" value="BLL6575 PROTEIN"/>
    <property type="match status" value="1"/>
</dbReference>
<name>F6FQI1_ISOV2</name>
<dbReference type="SUPFAM" id="SSF160904">
    <property type="entry name" value="Jann2411-like"/>
    <property type="match status" value="1"/>
</dbReference>
<dbReference type="KEGG" id="iva:Isova_2154"/>
<dbReference type="Pfam" id="PF07336">
    <property type="entry name" value="ABATE"/>
    <property type="match status" value="1"/>
</dbReference>
<sequence length="179" mass="19753">MLFAHDTVGALRAAVALVNAEEPPRTLETVADLDAFFRRFGYTGRHDGTQSELDEVRALAPRLRELLLADRDDAALLVNELLAEAGAVPRLVRHAGEDWHVHAVPDDAPLARRILVETAMAMIDVIREDEHSRLAVCADDDCRGVVLDLSRNRSRRYCSAACTNRNAQAALRARRAAHA</sequence>
<dbReference type="InterPro" id="IPR023286">
    <property type="entry name" value="ABATE_dom_sf"/>
</dbReference>
<dbReference type="Pfam" id="PF11706">
    <property type="entry name" value="zf-CGNR"/>
    <property type="match status" value="1"/>
</dbReference>
<feature type="domain" description="Zinc finger CGNR" evidence="1">
    <location>
        <begin position="133"/>
        <end position="175"/>
    </location>
</feature>
<dbReference type="Proteomes" id="UP000009236">
    <property type="component" value="Chromosome"/>
</dbReference>
<dbReference type="InterPro" id="IPR021005">
    <property type="entry name" value="Znf_CGNR"/>
</dbReference>
<gene>
    <name evidence="2" type="ordered locus">Isova_2154</name>
</gene>
<proteinExistence type="predicted"/>